<dbReference type="SMART" id="SM00345">
    <property type="entry name" value="HTH_GNTR"/>
    <property type="match status" value="1"/>
</dbReference>
<protein>
    <submittedName>
        <fullName evidence="5">GntR family transcriptional regulator, carbon starvation induced regulator</fullName>
    </submittedName>
</protein>
<dbReference type="PROSITE" id="PS50949">
    <property type="entry name" value="HTH_GNTR"/>
    <property type="match status" value="1"/>
</dbReference>
<dbReference type="Gene3D" id="1.20.120.530">
    <property type="entry name" value="GntR ligand-binding domain-like"/>
    <property type="match status" value="1"/>
</dbReference>
<dbReference type="Pfam" id="PF00392">
    <property type="entry name" value="GntR"/>
    <property type="match status" value="1"/>
</dbReference>
<dbReference type="PANTHER" id="PTHR43537:SF20">
    <property type="entry name" value="HTH-TYPE TRANSCRIPTIONAL REPRESSOR GLAR"/>
    <property type="match status" value="1"/>
</dbReference>
<evidence type="ECO:0000256" key="2">
    <source>
        <dbReference type="ARBA" id="ARBA00023125"/>
    </source>
</evidence>
<dbReference type="KEGG" id="kro:BVG79_00490"/>
<proteinExistence type="predicted"/>
<evidence type="ECO:0000259" key="4">
    <source>
        <dbReference type="PROSITE" id="PS50949"/>
    </source>
</evidence>
<keyword evidence="3" id="KW-0804">Transcription</keyword>
<evidence type="ECO:0000313" key="6">
    <source>
        <dbReference type="Proteomes" id="UP000242447"/>
    </source>
</evidence>
<keyword evidence="1" id="KW-0805">Transcription regulation</keyword>
<dbReference type="GO" id="GO:0003677">
    <property type="term" value="F:DNA binding"/>
    <property type="evidence" value="ECO:0007669"/>
    <property type="project" value="UniProtKB-KW"/>
</dbReference>
<dbReference type="SMART" id="SM00895">
    <property type="entry name" value="FCD"/>
    <property type="match status" value="1"/>
</dbReference>
<gene>
    <name evidence="5" type="ORF">BVG79_00490</name>
</gene>
<dbReference type="SUPFAM" id="SSF46785">
    <property type="entry name" value="Winged helix' DNA-binding domain"/>
    <property type="match status" value="1"/>
</dbReference>
<name>A0A1W6NX89_9RHOB</name>
<dbReference type="Pfam" id="PF07729">
    <property type="entry name" value="FCD"/>
    <property type="match status" value="1"/>
</dbReference>
<dbReference type="InterPro" id="IPR036390">
    <property type="entry name" value="WH_DNA-bd_sf"/>
</dbReference>
<dbReference type="AlphaFoldDB" id="A0A1W6NX89"/>
<evidence type="ECO:0000256" key="3">
    <source>
        <dbReference type="ARBA" id="ARBA00023163"/>
    </source>
</evidence>
<feature type="domain" description="HTH gntR-type" evidence="4">
    <location>
        <begin position="14"/>
        <end position="81"/>
    </location>
</feature>
<reference evidence="5 6" key="1">
    <citation type="submission" date="2017-02" db="EMBL/GenBank/DDBJ databases">
        <title>Ketogulonicigenium robustum SPU B003 Genome sequencing and assembly.</title>
        <authorList>
            <person name="Li Y."/>
            <person name="Liu L."/>
            <person name="Wang C."/>
            <person name="Zhang M."/>
            <person name="Zhang T."/>
            <person name="Zhang Y."/>
        </authorList>
    </citation>
    <scope>NUCLEOTIDE SEQUENCE [LARGE SCALE GENOMIC DNA]</scope>
    <source>
        <strain evidence="5 6">SPU_B003</strain>
    </source>
</reference>
<dbReference type="RefSeq" id="WP_157115607.1">
    <property type="nucleotide sequence ID" value="NZ_CP019937.1"/>
</dbReference>
<sequence>MQDCPVQDPQPIAATAGEAAYQRIRNDIIFGRLAPGLRLKLDQARAHYDISVSTLREILYRLCAEGLMRAEGQKGFSVPPVSQENFRELAAMRAFLETSALQQSFALGDVEWEADVVAAHHRLSRLEGRIQAGQADETEQWKRYDWGFHHALIAACGSQVLLDTHALIFDQYLRYQMIAVIFRGESAADEHRALMECALGRDADRAVAILHGHINACVAHTIRNGLLPAATLQ</sequence>
<dbReference type="OrthoDB" id="8638122at2"/>
<dbReference type="Gene3D" id="1.10.10.10">
    <property type="entry name" value="Winged helix-like DNA-binding domain superfamily/Winged helix DNA-binding domain"/>
    <property type="match status" value="1"/>
</dbReference>
<evidence type="ECO:0000313" key="5">
    <source>
        <dbReference type="EMBL" id="ARO13844.1"/>
    </source>
</evidence>
<evidence type="ECO:0000256" key="1">
    <source>
        <dbReference type="ARBA" id="ARBA00023015"/>
    </source>
</evidence>
<dbReference type="PANTHER" id="PTHR43537">
    <property type="entry name" value="TRANSCRIPTIONAL REGULATOR, GNTR FAMILY"/>
    <property type="match status" value="1"/>
</dbReference>
<organism evidence="5 6">
    <name type="scientific">Ketogulonicigenium robustum</name>
    <dbReference type="NCBI Taxonomy" id="92947"/>
    <lineage>
        <taxon>Bacteria</taxon>
        <taxon>Pseudomonadati</taxon>
        <taxon>Pseudomonadota</taxon>
        <taxon>Alphaproteobacteria</taxon>
        <taxon>Rhodobacterales</taxon>
        <taxon>Roseobacteraceae</taxon>
        <taxon>Ketogulonicigenium</taxon>
    </lineage>
</organism>
<dbReference type="InterPro" id="IPR008920">
    <property type="entry name" value="TF_FadR/GntR_C"/>
</dbReference>
<keyword evidence="2" id="KW-0238">DNA-binding</keyword>
<dbReference type="SUPFAM" id="SSF48008">
    <property type="entry name" value="GntR ligand-binding domain-like"/>
    <property type="match status" value="1"/>
</dbReference>
<accession>A0A1W6NX89</accession>
<dbReference type="STRING" id="92947.BVG79_00490"/>
<dbReference type="GO" id="GO:0003700">
    <property type="term" value="F:DNA-binding transcription factor activity"/>
    <property type="evidence" value="ECO:0007669"/>
    <property type="project" value="InterPro"/>
</dbReference>
<dbReference type="InterPro" id="IPR036388">
    <property type="entry name" value="WH-like_DNA-bd_sf"/>
</dbReference>
<keyword evidence="6" id="KW-1185">Reference proteome</keyword>
<dbReference type="InterPro" id="IPR011711">
    <property type="entry name" value="GntR_C"/>
</dbReference>
<dbReference type="EMBL" id="CP019937">
    <property type="protein sequence ID" value="ARO13844.1"/>
    <property type="molecule type" value="Genomic_DNA"/>
</dbReference>
<dbReference type="Proteomes" id="UP000242447">
    <property type="component" value="Chromosome"/>
</dbReference>
<dbReference type="InterPro" id="IPR000524">
    <property type="entry name" value="Tscrpt_reg_HTH_GntR"/>
</dbReference>